<gene>
    <name evidence="3" type="ordered locus">SSIL_2338</name>
</gene>
<dbReference type="Pfam" id="PF13786">
    <property type="entry name" value="DUF4179"/>
    <property type="match status" value="1"/>
</dbReference>
<dbReference type="STRING" id="1002809.SSIL_2338"/>
<dbReference type="HOGENOM" id="CLU_849038_0_0_9"/>
<sequence>MRKDLHEIEVPTDEVFQAIQLGIEQAQQLEIKAKRTKVTKRMTYFTSVAAALFLASGFIFTPVSNVLAQVPLIGGIYEKYQMSIGEQIAHEQLLTEMSLIANDQDIQVEVTSVFYDTAYVGMTFKATGAVTNTIGGDKAPEAGFTYEMFDGKDTSTWGGALGSLTKTENGYTGALILDVPANVTEDVISFPITFTHMAGVRGEWSFDLAVEKLPFKQQIINQQVTSKNRELSITFDEIQIGRTNARISYTANFESTIEGQTYTFEAYTIHGEKINFNQISNATLLLELPKDTTSIKIVPVLKINSVKTEQLKPITIDLN</sequence>
<reference evidence="4" key="1">
    <citation type="submission" date="2011-04" db="EMBL/GenBank/DDBJ databases">
        <title>Genome sequence of Solibacillus silvestris StLB046.</title>
        <authorList>
            <person name="Morohoshi T."/>
            <person name="Someya N."/>
            <person name="Ikeda T."/>
        </authorList>
    </citation>
    <scope>NUCLEOTIDE SEQUENCE [LARGE SCALE GENOMIC DNA]</scope>
    <source>
        <strain evidence="4">StLB046</strain>
    </source>
</reference>
<evidence type="ECO:0000313" key="3">
    <source>
        <dbReference type="EMBL" id="BAK16761.1"/>
    </source>
</evidence>
<dbReference type="PATRIC" id="fig|1002809.3.peg.2356"/>
<keyword evidence="1" id="KW-0812">Transmembrane</keyword>
<protein>
    <submittedName>
        <fullName evidence="3">Xanthosine triphosphate pyrophosphatase</fullName>
    </submittedName>
</protein>
<evidence type="ECO:0000256" key="1">
    <source>
        <dbReference type="SAM" id="Phobius"/>
    </source>
</evidence>
<dbReference type="RefSeq" id="WP_014824024.1">
    <property type="nucleotide sequence ID" value="NC_018065.1"/>
</dbReference>
<evidence type="ECO:0000259" key="2">
    <source>
        <dbReference type="Pfam" id="PF13786"/>
    </source>
</evidence>
<evidence type="ECO:0000313" key="4">
    <source>
        <dbReference type="Proteomes" id="UP000006691"/>
    </source>
</evidence>
<keyword evidence="1" id="KW-0472">Membrane</keyword>
<dbReference type="InterPro" id="IPR025436">
    <property type="entry name" value="DUF4179"/>
</dbReference>
<proteinExistence type="predicted"/>
<reference evidence="3 4" key="2">
    <citation type="journal article" date="2012" name="J. Biosci. Bioeng.">
        <title>Complete genome sequence and characterization of the N-acylhomoserine lactone-degrading gene of the potato leaf-associated Solibacillus silvestris.</title>
        <authorList>
            <person name="Morohoshi T."/>
            <person name="Tominaga Y."/>
            <person name="Someya N."/>
            <person name="Ikeda T."/>
        </authorList>
    </citation>
    <scope>NUCLEOTIDE SEQUENCE [LARGE SCALE GENOMIC DNA]</scope>
    <source>
        <strain evidence="3 4">StLB046</strain>
    </source>
</reference>
<organism evidence="3 4">
    <name type="scientific">Solibacillus silvestris (strain StLB046)</name>
    <name type="common">Bacillus silvestris</name>
    <dbReference type="NCBI Taxonomy" id="1002809"/>
    <lineage>
        <taxon>Bacteria</taxon>
        <taxon>Bacillati</taxon>
        <taxon>Bacillota</taxon>
        <taxon>Bacilli</taxon>
        <taxon>Bacillales</taxon>
        <taxon>Caryophanaceae</taxon>
        <taxon>Solibacillus</taxon>
    </lineage>
</organism>
<feature type="transmembrane region" description="Helical" evidence="1">
    <location>
        <begin position="42"/>
        <end position="60"/>
    </location>
</feature>
<dbReference type="Gene3D" id="2.60.40.1630">
    <property type="entry name" value="bacillus anthracis domain"/>
    <property type="match status" value="1"/>
</dbReference>
<dbReference type="Proteomes" id="UP000006691">
    <property type="component" value="Chromosome"/>
</dbReference>
<keyword evidence="4" id="KW-1185">Reference proteome</keyword>
<keyword evidence="1" id="KW-1133">Transmembrane helix</keyword>
<name>F2FAJ4_SOLSS</name>
<dbReference type="EMBL" id="AP012157">
    <property type="protein sequence ID" value="BAK16761.1"/>
    <property type="molecule type" value="Genomic_DNA"/>
</dbReference>
<accession>F2FAJ4</accession>
<dbReference type="KEGG" id="siv:SSIL_2338"/>
<feature type="domain" description="DUF4179" evidence="2">
    <location>
        <begin position="40"/>
        <end position="125"/>
    </location>
</feature>
<dbReference type="AlphaFoldDB" id="F2FAJ4"/>
<dbReference type="eggNOG" id="ENOG502ZCEG">
    <property type="taxonomic scope" value="Bacteria"/>
</dbReference>